<dbReference type="EMBL" id="GL870878">
    <property type="protein sequence ID" value="EIJ88555.1"/>
    <property type="molecule type" value="Genomic_DNA"/>
</dbReference>
<dbReference type="AlphaFoldDB" id="I3EH58"/>
<proteinExistence type="predicted"/>
<keyword evidence="1" id="KW-0732">Signal</keyword>
<gene>
    <name evidence="2" type="ORF">NEQG_01245</name>
</gene>
<name>I3EH58_NEMP3</name>
<evidence type="ECO:0000256" key="1">
    <source>
        <dbReference type="SAM" id="SignalP"/>
    </source>
</evidence>
<dbReference type="Proteomes" id="UP000002872">
    <property type="component" value="Unassembled WGS sequence"/>
</dbReference>
<feature type="chain" id="PRO_5003670979" evidence="1">
    <location>
        <begin position="26"/>
        <end position="909"/>
    </location>
</feature>
<sequence>MKGNRLNFTIIIIIAILNITKQVYGDDSMSLVKNAQHIKIKVDSGYVYINPDGSLNLLRGYIIDKMGLIHNIRDFTPDLDIKYTVSPDTSEGSEWTSHILTRIRDEDRPLFKEFENGIKDIYLNKYYIALINLFPFIDKDMPIETPNEDSFIRFLRSKDVLPNMQYVLAAILLITEGVNINIDVSDDQYAPTLTIKRKNNIEYMSTSLNIKKSVRKSREDKWVCQRKTIELIEFFKTFVSAYFLYKENEFAEPITLEQFKSGKFLNNPGFLIQTFIYYVLKTEEGIKGFYNAVHKMLSNHIKDTIDSSDTTHLDAYYDVYNKLFIHADDNFYIPSTLSYINALESIPMVLKKEEVLPFSNTRQIPDLENIIKNSNISCIDKSVKIHLLQVENNMTLSILGIVCCLLYNPKECQYIFTREQYSLTLINFFQNYMRPFQSIGVSAYNEWSNICMSIMKNKKVFADNNNKIYPGLLNMLYSLVDILEEDVKEVVMLDGFIQKACKSKFIEDKEFYRKLNKYLTKLFRRMSVNSYVMVAFENVKKVHKNNRCDLHGKLTILYTYIDNQKAISIDISDNGIGMIPSKTITPFYITKKKEILDLTYMYTEKDNFTACLVTHYIECTANDVEIKLGKNNSEGFIKEVKNQISTGFKNINSLLVMRKIDCLWYKKQIITAMLINSCDSNREITKIAPLIRFLSNIIGSCDLSKPDVLKEIICRTSFINNYDKIFPHIQINQRLYEIINCTTDIETITTVLLSIIENKLPGLLLSCIEKYMQENSDTENRWFNQIFKSYSKQIYECFLEYNSIVYLNALSKLMVDSGYTDKIIEIVNVISLVYACESKSISPSQINQIYNNISIKCISTLSDIEQYLEIETSYKKVTEMLSDKKKEVHKGSEVEKEKLNKLISLFKLK</sequence>
<keyword evidence="3" id="KW-1185">Reference proteome</keyword>
<dbReference type="VEuPathDB" id="MicrosporidiaDB:NEQG_01245"/>
<feature type="signal peptide" evidence="1">
    <location>
        <begin position="1"/>
        <end position="25"/>
    </location>
</feature>
<organism evidence="2 3">
    <name type="scientific">Nematocida parisii (strain ERTm3)</name>
    <name type="common">Nematode killer fungus</name>
    <dbReference type="NCBI Taxonomy" id="935791"/>
    <lineage>
        <taxon>Eukaryota</taxon>
        <taxon>Fungi</taxon>
        <taxon>Fungi incertae sedis</taxon>
        <taxon>Microsporidia</taxon>
        <taxon>Nematocida</taxon>
    </lineage>
</organism>
<accession>I3EH58</accession>
<dbReference type="HOGENOM" id="CLU_009683_3_0_1"/>
<dbReference type="OrthoDB" id="2188108at2759"/>
<dbReference type="InParanoid" id="I3EH58"/>
<evidence type="ECO:0000313" key="3">
    <source>
        <dbReference type="Proteomes" id="UP000002872"/>
    </source>
</evidence>
<reference evidence="2" key="1">
    <citation type="submission" date="2011-01" db="EMBL/GenBank/DDBJ databases">
        <title>The Genome Sequence of Nematocida parisii strain ERTm3.</title>
        <authorList>
            <consortium name="The Broad Institute Genome Sequencing Platform"/>
            <consortium name="The Broad Institute Genome Sequencing Center for Infectious Disease"/>
            <person name="Cuomo C."/>
            <person name="Troemel E."/>
            <person name="Young S.K."/>
            <person name="Zeng Q."/>
            <person name="Gargeya S."/>
            <person name="Fitzgerald M."/>
            <person name="Haas B."/>
            <person name="Abouelleil A."/>
            <person name="Alvarado L."/>
            <person name="Arachchi H.M."/>
            <person name="Berlin A."/>
            <person name="Chapman S.B."/>
            <person name="Gearin G."/>
            <person name="Goldberg J."/>
            <person name="Griggs A."/>
            <person name="Gujja S."/>
            <person name="Hansen M."/>
            <person name="Heiman D."/>
            <person name="Howarth C."/>
            <person name="Larimer J."/>
            <person name="Lui A."/>
            <person name="MacDonald P.J.P."/>
            <person name="McCowen C."/>
            <person name="Montmayeur A."/>
            <person name="Murphy C."/>
            <person name="Neiman D."/>
            <person name="Pearson M."/>
            <person name="Priest M."/>
            <person name="Roberts A."/>
            <person name="Saif S."/>
            <person name="Shea T."/>
            <person name="Sisk P."/>
            <person name="Stolte C."/>
            <person name="Sykes S."/>
            <person name="Wortman J."/>
            <person name="Nusbaum C."/>
            <person name="Birren B."/>
        </authorList>
    </citation>
    <scope>NUCLEOTIDE SEQUENCE</scope>
    <source>
        <strain evidence="2">ERTm3</strain>
    </source>
</reference>
<protein>
    <submittedName>
        <fullName evidence="2">Uncharacterized protein</fullName>
    </submittedName>
</protein>
<dbReference type="OMA" id="CEHIENS"/>
<evidence type="ECO:0000313" key="2">
    <source>
        <dbReference type="EMBL" id="EIJ88555.1"/>
    </source>
</evidence>